<dbReference type="Pfam" id="PF00583">
    <property type="entry name" value="Acetyltransf_1"/>
    <property type="match status" value="1"/>
</dbReference>
<dbReference type="PANTHER" id="PTHR10545">
    <property type="entry name" value="DIAMINE N-ACETYLTRANSFERASE"/>
    <property type="match status" value="1"/>
</dbReference>
<name>A0A0D2NF86_9CHLO</name>
<dbReference type="EMBL" id="KK100783">
    <property type="protein sequence ID" value="KIZ03791.1"/>
    <property type="molecule type" value="Genomic_DNA"/>
</dbReference>
<dbReference type="PROSITE" id="PS51186">
    <property type="entry name" value="GNAT"/>
    <property type="match status" value="1"/>
</dbReference>
<gene>
    <name evidence="4" type="ORF">MNEG_4168</name>
</gene>
<dbReference type="AlphaFoldDB" id="A0A0D2NF86"/>
<protein>
    <submittedName>
        <fullName evidence="4">Histone acetyltransferase HPA2</fullName>
    </submittedName>
</protein>
<dbReference type="PANTHER" id="PTHR10545:SF42">
    <property type="entry name" value="ACETYLTRANSFERASE"/>
    <property type="match status" value="1"/>
</dbReference>
<dbReference type="GO" id="GO:0008080">
    <property type="term" value="F:N-acetyltransferase activity"/>
    <property type="evidence" value="ECO:0007669"/>
    <property type="project" value="TreeGrafter"/>
</dbReference>
<dbReference type="GeneID" id="25737046"/>
<evidence type="ECO:0000313" key="5">
    <source>
        <dbReference type="Proteomes" id="UP000054498"/>
    </source>
</evidence>
<accession>A0A0D2NF86</accession>
<dbReference type="InterPro" id="IPR016181">
    <property type="entry name" value="Acyl_CoA_acyltransferase"/>
</dbReference>
<reference evidence="4 5" key="1">
    <citation type="journal article" date="2013" name="BMC Genomics">
        <title>Reconstruction of the lipid metabolism for the microalga Monoraphidium neglectum from its genome sequence reveals characteristics suitable for biofuel production.</title>
        <authorList>
            <person name="Bogen C."/>
            <person name="Al-Dilaimi A."/>
            <person name="Albersmeier A."/>
            <person name="Wichmann J."/>
            <person name="Grundmann M."/>
            <person name="Rupp O."/>
            <person name="Lauersen K.J."/>
            <person name="Blifernez-Klassen O."/>
            <person name="Kalinowski J."/>
            <person name="Goesmann A."/>
            <person name="Mussgnug J.H."/>
            <person name="Kruse O."/>
        </authorList>
    </citation>
    <scope>NUCLEOTIDE SEQUENCE [LARGE SCALE GENOMIC DNA]</scope>
    <source>
        <strain evidence="4 5">SAG 48.87</strain>
    </source>
</reference>
<dbReference type="STRING" id="145388.A0A0D2NF86"/>
<dbReference type="CDD" id="cd04301">
    <property type="entry name" value="NAT_SF"/>
    <property type="match status" value="1"/>
</dbReference>
<dbReference type="SUPFAM" id="SSF55729">
    <property type="entry name" value="Acyl-CoA N-acyltransferases (Nat)"/>
    <property type="match status" value="1"/>
</dbReference>
<dbReference type="Gene3D" id="3.40.630.30">
    <property type="match status" value="1"/>
</dbReference>
<evidence type="ECO:0000313" key="4">
    <source>
        <dbReference type="EMBL" id="KIZ03791.1"/>
    </source>
</evidence>
<dbReference type="OrthoDB" id="7305308at2759"/>
<feature type="domain" description="N-acetyltransferase" evidence="3">
    <location>
        <begin position="26"/>
        <end position="181"/>
    </location>
</feature>
<dbReference type="RefSeq" id="XP_013902810.1">
    <property type="nucleotide sequence ID" value="XM_014047356.1"/>
</dbReference>
<dbReference type="Proteomes" id="UP000054498">
    <property type="component" value="Unassembled WGS sequence"/>
</dbReference>
<dbReference type="InterPro" id="IPR000182">
    <property type="entry name" value="GNAT_dom"/>
</dbReference>
<dbReference type="KEGG" id="mng:MNEG_4168"/>
<keyword evidence="1 4" id="KW-0808">Transferase</keyword>
<evidence type="ECO:0000256" key="1">
    <source>
        <dbReference type="ARBA" id="ARBA00022679"/>
    </source>
</evidence>
<dbReference type="InterPro" id="IPR051016">
    <property type="entry name" value="Diverse_Substrate_AcTransf"/>
</dbReference>
<proteinExistence type="predicted"/>
<keyword evidence="5" id="KW-1185">Reference proteome</keyword>
<evidence type="ECO:0000259" key="3">
    <source>
        <dbReference type="PROSITE" id="PS51186"/>
    </source>
</evidence>
<sequence length="181" mass="19667">MSLQDSAMGGLSSGADCAAAPGNSGVVVRPLREGDKPRWLQLFRDYITWYKAEVPADVIELTWQRLMAGGEGNHQGLVAEGPSGGGGDGGGDFVGIAHLLLHRSTWSPTHYCYLEDLYVDQGVRAKGVGAALIEAVYAAAHAQGASKVYWMTQEFNYRARGLYDKMGQKSHFIVYEGKRRT</sequence>
<evidence type="ECO:0000256" key="2">
    <source>
        <dbReference type="ARBA" id="ARBA00023315"/>
    </source>
</evidence>
<keyword evidence="2" id="KW-0012">Acyltransferase</keyword>
<organism evidence="4 5">
    <name type="scientific">Monoraphidium neglectum</name>
    <dbReference type="NCBI Taxonomy" id="145388"/>
    <lineage>
        <taxon>Eukaryota</taxon>
        <taxon>Viridiplantae</taxon>
        <taxon>Chlorophyta</taxon>
        <taxon>core chlorophytes</taxon>
        <taxon>Chlorophyceae</taxon>
        <taxon>CS clade</taxon>
        <taxon>Sphaeropleales</taxon>
        <taxon>Selenastraceae</taxon>
        <taxon>Monoraphidium</taxon>
    </lineage>
</organism>